<proteinExistence type="predicted"/>
<dbReference type="Proteomes" id="UP000561459">
    <property type="component" value="Unassembled WGS sequence"/>
</dbReference>
<feature type="chain" id="PRO_5031472900" evidence="2">
    <location>
        <begin position="22"/>
        <end position="635"/>
    </location>
</feature>
<dbReference type="AlphaFoldDB" id="A0A7W6FZ73"/>
<sequence length="635" mass="65888">MRRSVLLTGAALALTSALALAQGAPESLLPPGFNEPASAPPPAAKARPAPRPQASAAAPTSTASSAASPSATATSTPVVQALPGETIPGGSTAAGIADPTGEGTLKRLPSLEELARMTPEDFQDLLGLKPDFDMPNGARRAMTQVGVIDTSEGGLDGAVLAGQNGRLVRLAIAANRGDMVSRWGHILLRRALASRLDAPRGMNPQEFLALRVGLLLRMGEVEAARAVLQDMDAGNYTPDVVGVALDVYGANGDFTGACPMLATQGSLRDDAPWNVAKQICSAFRGNGAAALAQLERYRYRGTMSRIDLLLAEKYAGAAGRSRKAVTIEWDGVDDMTPWRYGLANAVGLNPPEALMKNAGPRFAPLTALAPMVGLTRRAAAADGAAATGVLSSAAMVDLYGQLYAEPDVTGEWSDRAEKLRDAYVLDDPAGRLSAIRSLWDGVKDAPNDYSRKVLTAYAAARLPASEQMVDSAGPLIASMLAAGLDANAMRWANVVNAGSQGWGMLVCAAPNRSDEVSSGDISSFVDGDDSDGKHRSGLLVAGLAGLGRIGSGTAGSYSSSLGLNLGSATRWSRTIDDAARQNDVVTVALLAGLGMQGTQWSQMTPRYLYHIVSALRTVGLDAEARMIAAEAVARA</sequence>
<organism evidence="3 4">
    <name type="scientific">Novosphingobium fluoreni</name>
    <dbReference type="NCBI Taxonomy" id="1391222"/>
    <lineage>
        <taxon>Bacteria</taxon>
        <taxon>Pseudomonadati</taxon>
        <taxon>Pseudomonadota</taxon>
        <taxon>Alphaproteobacteria</taxon>
        <taxon>Sphingomonadales</taxon>
        <taxon>Sphingomonadaceae</taxon>
        <taxon>Novosphingobium</taxon>
    </lineage>
</organism>
<evidence type="ECO:0000313" key="4">
    <source>
        <dbReference type="Proteomes" id="UP000561459"/>
    </source>
</evidence>
<dbReference type="EMBL" id="JACIDY010000006">
    <property type="protein sequence ID" value="MBB3940800.1"/>
    <property type="molecule type" value="Genomic_DNA"/>
</dbReference>
<feature type="signal peptide" evidence="2">
    <location>
        <begin position="1"/>
        <end position="21"/>
    </location>
</feature>
<keyword evidence="2" id="KW-0732">Signal</keyword>
<accession>A0A7W6FZ73</accession>
<protein>
    <submittedName>
        <fullName evidence="3">Uncharacterized protein</fullName>
    </submittedName>
</protein>
<name>A0A7W6FZ73_9SPHN</name>
<comment type="caution">
    <text evidence="3">The sequence shown here is derived from an EMBL/GenBank/DDBJ whole genome shotgun (WGS) entry which is preliminary data.</text>
</comment>
<gene>
    <name evidence="3" type="ORF">GGR39_002463</name>
</gene>
<evidence type="ECO:0000313" key="3">
    <source>
        <dbReference type="EMBL" id="MBB3940800.1"/>
    </source>
</evidence>
<dbReference type="RefSeq" id="WP_183617393.1">
    <property type="nucleotide sequence ID" value="NZ_JACIDY010000006.1"/>
</dbReference>
<keyword evidence="4" id="KW-1185">Reference proteome</keyword>
<evidence type="ECO:0000256" key="1">
    <source>
        <dbReference type="SAM" id="MobiDB-lite"/>
    </source>
</evidence>
<feature type="region of interest" description="Disordered" evidence="1">
    <location>
        <begin position="29"/>
        <end position="104"/>
    </location>
</feature>
<evidence type="ECO:0000256" key="2">
    <source>
        <dbReference type="SAM" id="SignalP"/>
    </source>
</evidence>
<reference evidence="3 4" key="1">
    <citation type="submission" date="2020-08" db="EMBL/GenBank/DDBJ databases">
        <title>Genomic Encyclopedia of Type Strains, Phase IV (KMG-IV): sequencing the most valuable type-strain genomes for metagenomic binning, comparative biology and taxonomic classification.</title>
        <authorList>
            <person name="Goeker M."/>
        </authorList>
    </citation>
    <scope>NUCLEOTIDE SEQUENCE [LARGE SCALE GENOMIC DNA]</scope>
    <source>
        <strain evidence="3 4">DSM 27568</strain>
    </source>
</reference>
<feature type="compositionally biased region" description="Low complexity" evidence="1">
    <location>
        <begin position="44"/>
        <end position="77"/>
    </location>
</feature>